<dbReference type="Pfam" id="PF02446">
    <property type="entry name" value="Glyco_hydro_77"/>
    <property type="match status" value="1"/>
</dbReference>
<evidence type="ECO:0000256" key="7">
    <source>
        <dbReference type="ARBA" id="ARBA00023277"/>
    </source>
</evidence>
<name>A0AAW5KFT2_9FIRM</name>
<organism evidence="10 11">
    <name type="scientific">Bittarella massiliensis</name>
    <name type="common">ex Durand et al. 2017</name>
    <dbReference type="NCBI Taxonomy" id="1720313"/>
    <lineage>
        <taxon>Bacteria</taxon>
        <taxon>Bacillati</taxon>
        <taxon>Bacillota</taxon>
        <taxon>Clostridia</taxon>
        <taxon>Eubacteriales</taxon>
        <taxon>Oscillospiraceae</taxon>
        <taxon>Bittarella (ex Durand et al. 2017)</taxon>
    </lineage>
</organism>
<proteinExistence type="inferred from homology"/>
<feature type="non-terminal residue" evidence="10">
    <location>
        <position position="102"/>
    </location>
</feature>
<feature type="non-terminal residue" evidence="10">
    <location>
        <position position="1"/>
    </location>
</feature>
<evidence type="ECO:0000256" key="2">
    <source>
        <dbReference type="ARBA" id="ARBA00005684"/>
    </source>
</evidence>
<evidence type="ECO:0000256" key="8">
    <source>
        <dbReference type="ARBA" id="ARBA00031423"/>
    </source>
</evidence>
<protein>
    <recommendedName>
        <fullName evidence="4">4-alpha-glucanotransferase</fullName>
        <ecNumber evidence="3">2.4.1.25</ecNumber>
    </recommendedName>
    <alternativeName>
        <fullName evidence="8">Amylomaltase</fullName>
    </alternativeName>
    <alternativeName>
        <fullName evidence="9">Disproportionating enzyme</fullName>
    </alternativeName>
</protein>
<dbReference type="Gene3D" id="3.20.20.80">
    <property type="entry name" value="Glycosidases"/>
    <property type="match status" value="1"/>
</dbReference>
<keyword evidence="7" id="KW-0119">Carbohydrate metabolism</keyword>
<keyword evidence="5 10" id="KW-0328">Glycosyltransferase</keyword>
<evidence type="ECO:0000256" key="3">
    <source>
        <dbReference type="ARBA" id="ARBA00012560"/>
    </source>
</evidence>
<dbReference type="Proteomes" id="UP001205063">
    <property type="component" value="Unassembled WGS sequence"/>
</dbReference>
<keyword evidence="6 10" id="KW-0808">Transferase</keyword>
<evidence type="ECO:0000256" key="6">
    <source>
        <dbReference type="ARBA" id="ARBA00022679"/>
    </source>
</evidence>
<dbReference type="GO" id="GO:0004134">
    <property type="term" value="F:4-alpha-glucanotransferase activity"/>
    <property type="evidence" value="ECO:0007669"/>
    <property type="project" value="UniProtKB-EC"/>
</dbReference>
<dbReference type="PANTHER" id="PTHR32438">
    <property type="entry name" value="4-ALPHA-GLUCANOTRANSFERASE DPE1, CHLOROPLASTIC/AMYLOPLASTIC"/>
    <property type="match status" value="1"/>
</dbReference>
<accession>A0AAW5KFT2</accession>
<comment type="caution">
    <text evidence="10">The sequence shown here is derived from an EMBL/GenBank/DDBJ whole genome shotgun (WGS) entry which is preliminary data.</text>
</comment>
<dbReference type="EC" id="2.4.1.25" evidence="3"/>
<sequence length="102" mass="12010">LAFCRKHIHWLGDYALFMALKGQFGGRPWQEWEEDIRLREPAALRRYRTLLKDDIAYHKYLQYLFFKQWAALKEYAAAQGVGLIGDIPLYVSMDSADVWSNP</sequence>
<comment type="catalytic activity">
    <reaction evidence="1">
        <text>Transfers a segment of a (1-&gt;4)-alpha-D-glucan to a new position in an acceptor, which may be glucose or a (1-&gt;4)-alpha-D-glucan.</text>
        <dbReference type="EC" id="2.4.1.25"/>
    </reaction>
</comment>
<evidence type="ECO:0000256" key="5">
    <source>
        <dbReference type="ARBA" id="ARBA00022676"/>
    </source>
</evidence>
<evidence type="ECO:0000256" key="1">
    <source>
        <dbReference type="ARBA" id="ARBA00000439"/>
    </source>
</evidence>
<dbReference type="PANTHER" id="PTHR32438:SF5">
    <property type="entry name" value="4-ALPHA-GLUCANOTRANSFERASE DPE1, CHLOROPLASTIC_AMYLOPLASTIC"/>
    <property type="match status" value="1"/>
</dbReference>
<dbReference type="EMBL" id="JANGAB010000298">
    <property type="protein sequence ID" value="MCQ4950812.1"/>
    <property type="molecule type" value="Genomic_DNA"/>
</dbReference>
<dbReference type="RefSeq" id="WP_256136925.1">
    <property type="nucleotide sequence ID" value="NZ_JANGAB010000298.1"/>
</dbReference>
<reference evidence="10" key="1">
    <citation type="submission" date="2022-06" db="EMBL/GenBank/DDBJ databases">
        <title>Isolation of gut microbiota from human fecal samples.</title>
        <authorList>
            <person name="Pamer E.G."/>
            <person name="Barat B."/>
            <person name="Waligurski E."/>
            <person name="Medina S."/>
            <person name="Paddock L."/>
            <person name="Mostad J."/>
        </authorList>
    </citation>
    <scope>NUCLEOTIDE SEQUENCE</scope>
    <source>
        <strain evidence="10">DFI.7.96</strain>
    </source>
</reference>
<evidence type="ECO:0000256" key="4">
    <source>
        <dbReference type="ARBA" id="ARBA00020295"/>
    </source>
</evidence>
<dbReference type="InterPro" id="IPR003385">
    <property type="entry name" value="Glyco_hydro_77"/>
</dbReference>
<dbReference type="SUPFAM" id="SSF51445">
    <property type="entry name" value="(Trans)glycosidases"/>
    <property type="match status" value="1"/>
</dbReference>
<dbReference type="GO" id="GO:0005975">
    <property type="term" value="P:carbohydrate metabolic process"/>
    <property type="evidence" value="ECO:0007669"/>
    <property type="project" value="InterPro"/>
</dbReference>
<evidence type="ECO:0000313" key="11">
    <source>
        <dbReference type="Proteomes" id="UP001205063"/>
    </source>
</evidence>
<dbReference type="AlphaFoldDB" id="A0AAW5KFT2"/>
<evidence type="ECO:0000313" key="10">
    <source>
        <dbReference type="EMBL" id="MCQ4950812.1"/>
    </source>
</evidence>
<gene>
    <name evidence="10" type="ORF">NE646_14350</name>
</gene>
<evidence type="ECO:0000256" key="9">
    <source>
        <dbReference type="ARBA" id="ARBA00031501"/>
    </source>
</evidence>
<dbReference type="InterPro" id="IPR017853">
    <property type="entry name" value="GH"/>
</dbReference>
<comment type="similarity">
    <text evidence="2">Belongs to the disproportionating enzyme family.</text>
</comment>